<dbReference type="Proteomes" id="UP001056120">
    <property type="component" value="Linkage Group LG28"/>
</dbReference>
<comment type="caution">
    <text evidence="1">The sequence shown here is derived from an EMBL/GenBank/DDBJ whole genome shotgun (WGS) entry which is preliminary data.</text>
</comment>
<evidence type="ECO:0000313" key="1">
    <source>
        <dbReference type="EMBL" id="KAI3683430.1"/>
    </source>
</evidence>
<organism evidence="1 2">
    <name type="scientific">Smallanthus sonchifolius</name>
    <dbReference type="NCBI Taxonomy" id="185202"/>
    <lineage>
        <taxon>Eukaryota</taxon>
        <taxon>Viridiplantae</taxon>
        <taxon>Streptophyta</taxon>
        <taxon>Embryophyta</taxon>
        <taxon>Tracheophyta</taxon>
        <taxon>Spermatophyta</taxon>
        <taxon>Magnoliopsida</taxon>
        <taxon>eudicotyledons</taxon>
        <taxon>Gunneridae</taxon>
        <taxon>Pentapetalae</taxon>
        <taxon>asterids</taxon>
        <taxon>campanulids</taxon>
        <taxon>Asterales</taxon>
        <taxon>Asteraceae</taxon>
        <taxon>Asteroideae</taxon>
        <taxon>Heliantheae alliance</taxon>
        <taxon>Millerieae</taxon>
        <taxon>Smallanthus</taxon>
    </lineage>
</organism>
<gene>
    <name evidence="1" type="ORF">L1987_83933</name>
</gene>
<name>A0ACB8YDC2_9ASTR</name>
<keyword evidence="2" id="KW-1185">Reference proteome</keyword>
<reference evidence="1 2" key="2">
    <citation type="journal article" date="2022" name="Mol. Ecol. Resour.">
        <title>The genomes of chicory, endive, great burdock and yacon provide insights into Asteraceae paleo-polyploidization history and plant inulin production.</title>
        <authorList>
            <person name="Fan W."/>
            <person name="Wang S."/>
            <person name="Wang H."/>
            <person name="Wang A."/>
            <person name="Jiang F."/>
            <person name="Liu H."/>
            <person name="Zhao H."/>
            <person name="Xu D."/>
            <person name="Zhang Y."/>
        </authorList>
    </citation>
    <scope>NUCLEOTIDE SEQUENCE [LARGE SCALE GENOMIC DNA]</scope>
    <source>
        <strain evidence="2">cv. Yunnan</strain>
        <tissue evidence="1">Leaves</tissue>
    </source>
</reference>
<proteinExistence type="predicted"/>
<dbReference type="EMBL" id="CM042045">
    <property type="protein sequence ID" value="KAI3683430.1"/>
    <property type="molecule type" value="Genomic_DNA"/>
</dbReference>
<evidence type="ECO:0000313" key="2">
    <source>
        <dbReference type="Proteomes" id="UP001056120"/>
    </source>
</evidence>
<sequence length="209" mass="22894">MDFRSTSCVFLGYSTSHYGYRCLDSSFDRLYIARHVLFNEQSFPHQQPSSDNTQAPSPNPYISLNPTHLLFPTPSLAIHIPTSPSPTEPSPPVTPPPASTETNTASSPSLQTYSRRPKPTAPSASSSDQPSFTAPPSPPTSTNVPPPPRTRPANLRPNTKQTTKPHHTSFHTITTSSILEPTTITIPNKDPLWCKAMTKEYSALLKNNT</sequence>
<accession>A0ACB8YDC2</accession>
<protein>
    <submittedName>
        <fullName evidence="1">Uncharacterized protein</fullName>
    </submittedName>
</protein>
<reference evidence="2" key="1">
    <citation type="journal article" date="2022" name="Mol. Ecol. Resour.">
        <title>The genomes of chicory, endive, great burdock and yacon provide insights into Asteraceae palaeo-polyploidization history and plant inulin production.</title>
        <authorList>
            <person name="Fan W."/>
            <person name="Wang S."/>
            <person name="Wang H."/>
            <person name="Wang A."/>
            <person name="Jiang F."/>
            <person name="Liu H."/>
            <person name="Zhao H."/>
            <person name="Xu D."/>
            <person name="Zhang Y."/>
        </authorList>
    </citation>
    <scope>NUCLEOTIDE SEQUENCE [LARGE SCALE GENOMIC DNA]</scope>
    <source>
        <strain evidence="2">cv. Yunnan</strain>
    </source>
</reference>